<name>A0AAQ0CJB6_9GAMM</name>
<dbReference type="EMBL" id="CP066539">
    <property type="protein sequence ID" value="QRL05137.1"/>
    <property type="molecule type" value="Genomic_DNA"/>
</dbReference>
<reference evidence="1" key="1">
    <citation type="submission" date="2020-12" db="EMBL/GenBank/DDBJ databases">
        <title>Genome reconstruction of Halomonas venusta strain DSM 4743.</title>
        <authorList>
            <person name="Aguirre-Garrido J.F."/>
            <person name="Hernandez-Soto L.M."/>
            <person name="Martinez-Abarca F."/>
        </authorList>
    </citation>
    <scope>NUCLEOTIDE SEQUENCE</scope>
    <source>
        <strain evidence="1">4743</strain>
    </source>
</reference>
<organism evidence="1 2">
    <name type="scientific">Vreelandella venusta</name>
    <dbReference type="NCBI Taxonomy" id="44935"/>
    <lineage>
        <taxon>Bacteria</taxon>
        <taxon>Pseudomonadati</taxon>
        <taxon>Pseudomonadota</taxon>
        <taxon>Gammaproteobacteria</taxon>
        <taxon>Oceanospirillales</taxon>
        <taxon>Halomonadaceae</taxon>
        <taxon>Vreelandella</taxon>
    </lineage>
</organism>
<dbReference type="AlphaFoldDB" id="A0AAQ0CJB6"/>
<dbReference type="Pfam" id="PF05354">
    <property type="entry name" value="Phage_attach"/>
    <property type="match status" value="1"/>
</dbReference>
<dbReference type="InterPro" id="IPR053734">
    <property type="entry name" value="Phage_Head-Tail_Connect_sf"/>
</dbReference>
<sequence length="99" mass="10837">MSAFDEEVMGDMPDIFADAGVAVDYQGAGFAANGVQAIKDDSHEVYDQDQVAMRVTTISVQCADVPSSKQGDQIVMPSRTWTVQQTLEDDGHVRRLWVS</sequence>
<proteinExistence type="predicted"/>
<protein>
    <submittedName>
        <fullName evidence="1">Uncharacterized protein</fullName>
    </submittedName>
</protein>
<dbReference type="GO" id="GO:0019068">
    <property type="term" value="P:virion assembly"/>
    <property type="evidence" value="ECO:0007669"/>
    <property type="project" value="InterPro"/>
</dbReference>
<gene>
    <name evidence="1" type="ORF">JDS37_09480</name>
</gene>
<dbReference type="Proteomes" id="UP000663479">
    <property type="component" value="Chromosome"/>
</dbReference>
<evidence type="ECO:0000313" key="2">
    <source>
        <dbReference type="Proteomes" id="UP000663479"/>
    </source>
</evidence>
<dbReference type="Gene3D" id="2.40.10.180">
    <property type="entry name" value="Phage tail proteins"/>
    <property type="match status" value="1"/>
</dbReference>
<accession>A0AAQ0CJB6</accession>
<dbReference type="InterPro" id="IPR008018">
    <property type="entry name" value="Phage_tail_attach_FII"/>
</dbReference>
<evidence type="ECO:0000313" key="1">
    <source>
        <dbReference type="EMBL" id="QRL05137.1"/>
    </source>
</evidence>
<dbReference type="RefSeq" id="WP_146943463.1">
    <property type="nucleotide sequence ID" value="NZ_BJUL01000006.1"/>
</dbReference>